<reference evidence="5 6" key="1">
    <citation type="submission" date="2019-02" db="EMBL/GenBank/DDBJ databases">
        <title>Deep-cultivation of Planctomycetes and their phenomic and genomic characterization uncovers novel biology.</title>
        <authorList>
            <person name="Wiegand S."/>
            <person name="Jogler M."/>
            <person name="Boedeker C."/>
            <person name="Pinto D."/>
            <person name="Vollmers J."/>
            <person name="Rivas-Marin E."/>
            <person name="Kohn T."/>
            <person name="Peeters S.H."/>
            <person name="Heuer A."/>
            <person name="Rast P."/>
            <person name="Oberbeckmann S."/>
            <person name="Bunk B."/>
            <person name="Jeske O."/>
            <person name="Meyerdierks A."/>
            <person name="Storesund J.E."/>
            <person name="Kallscheuer N."/>
            <person name="Luecker S."/>
            <person name="Lage O.M."/>
            <person name="Pohl T."/>
            <person name="Merkel B.J."/>
            <person name="Hornburger P."/>
            <person name="Mueller R.-W."/>
            <person name="Bruemmer F."/>
            <person name="Labrenz M."/>
            <person name="Spormann A.M."/>
            <person name="Op den Camp H."/>
            <person name="Overmann J."/>
            <person name="Amann R."/>
            <person name="Jetten M.S.M."/>
            <person name="Mascher T."/>
            <person name="Medema M.H."/>
            <person name="Devos D.P."/>
            <person name="Kaster A.-K."/>
            <person name="Ovreas L."/>
            <person name="Rohde M."/>
            <person name="Galperin M.Y."/>
            <person name="Jogler C."/>
        </authorList>
    </citation>
    <scope>NUCLEOTIDE SEQUENCE [LARGE SCALE GENOMIC DNA]</scope>
    <source>
        <strain evidence="5 6">ETA_A1</strain>
    </source>
</reference>
<keyword evidence="4" id="KW-0732">Signal</keyword>
<dbReference type="AlphaFoldDB" id="A0A517XV25"/>
<dbReference type="InterPro" id="IPR010131">
    <property type="entry name" value="MdtP/NodT-like"/>
</dbReference>
<dbReference type="PROSITE" id="PS51257">
    <property type="entry name" value="PROKAR_LIPOPROTEIN"/>
    <property type="match status" value="1"/>
</dbReference>
<keyword evidence="2" id="KW-0175">Coiled coil</keyword>
<gene>
    <name evidence="5" type="primary">czcC_3</name>
    <name evidence="5" type="ORF">ETAA1_33290</name>
</gene>
<feature type="chain" id="PRO_5022148375" evidence="4">
    <location>
        <begin position="25"/>
        <end position="456"/>
    </location>
</feature>
<evidence type="ECO:0000256" key="1">
    <source>
        <dbReference type="ARBA" id="ARBA00007613"/>
    </source>
</evidence>
<dbReference type="Gene3D" id="1.20.1600.10">
    <property type="entry name" value="Outer membrane efflux proteins (OEP)"/>
    <property type="match status" value="1"/>
</dbReference>
<evidence type="ECO:0000313" key="5">
    <source>
        <dbReference type="EMBL" id="QDU21362.1"/>
    </source>
</evidence>
<feature type="region of interest" description="Disordered" evidence="3">
    <location>
        <begin position="33"/>
        <end position="63"/>
    </location>
</feature>
<dbReference type="EMBL" id="CP036273">
    <property type="protein sequence ID" value="QDU21362.1"/>
    <property type="molecule type" value="Genomic_DNA"/>
</dbReference>
<dbReference type="InterPro" id="IPR003423">
    <property type="entry name" value="OMP_efflux"/>
</dbReference>
<organism evidence="5 6">
    <name type="scientific">Urbifossiella limnaea</name>
    <dbReference type="NCBI Taxonomy" id="2528023"/>
    <lineage>
        <taxon>Bacteria</taxon>
        <taxon>Pseudomonadati</taxon>
        <taxon>Planctomycetota</taxon>
        <taxon>Planctomycetia</taxon>
        <taxon>Gemmatales</taxon>
        <taxon>Gemmataceae</taxon>
        <taxon>Urbifossiella</taxon>
    </lineage>
</organism>
<dbReference type="GO" id="GO:0015562">
    <property type="term" value="F:efflux transmembrane transporter activity"/>
    <property type="evidence" value="ECO:0007669"/>
    <property type="project" value="InterPro"/>
</dbReference>
<sequence length="456" mass="47931" precursor="true">MRSVTHVLVRVVLAAGLPAVLGCASVPPAPPAYPSRAVPVSVSPPAPRPAGAAPRGEDTDTAVRPASAVEPVPAFPGLNDLLALAQARNPDLAAAAARVGEARGRMVQAGLYPNPTVGYSGNQINDGPGTPGQQGGYVAQEFVTAGKLRIATAAARAGVSAADWQAASTWFDTAARVRTAYVEYLTARAVLRETERTAELFAGGLDRAEKLTAGGKAEAYDVTRLRVETVQIANRVGGARQRVAAAERLLAVAVGVAQLPAIAEGELPPAVALPGYDEAVELTGRSSFVLAAAAEAEQARGELRAAEVRPVPNVHTMTTVAHDYTTRAPMASVQVGVPLPVFDRNRGNIAAAQARLVAAEAGVEQARLRATERLAGAYQRYENARRQLDLYRTRVLPDAAAALEQIDRVYAARGERFLDTLDARRVLTQARIDYTQTLGDLWAAAAEIEAVTQPGR</sequence>
<protein>
    <submittedName>
        <fullName evidence="5">Cobalt-zinc-cadmium resistance protein CzcC</fullName>
    </submittedName>
</protein>
<dbReference type="SUPFAM" id="SSF56954">
    <property type="entry name" value="Outer membrane efflux proteins (OEP)"/>
    <property type="match status" value="1"/>
</dbReference>
<accession>A0A517XV25</accession>
<evidence type="ECO:0000256" key="3">
    <source>
        <dbReference type="SAM" id="MobiDB-lite"/>
    </source>
</evidence>
<comment type="similarity">
    <text evidence="1">Belongs to the outer membrane factor (OMF) (TC 1.B.17) family.</text>
</comment>
<evidence type="ECO:0000256" key="2">
    <source>
        <dbReference type="SAM" id="Coils"/>
    </source>
</evidence>
<name>A0A517XV25_9BACT</name>
<keyword evidence="6" id="KW-1185">Reference proteome</keyword>
<dbReference type="KEGG" id="uli:ETAA1_33290"/>
<dbReference type="OrthoDB" id="9791261at2"/>
<feature type="signal peptide" evidence="4">
    <location>
        <begin position="1"/>
        <end position="24"/>
    </location>
</feature>
<proteinExistence type="inferred from homology"/>
<evidence type="ECO:0000256" key="4">
    <source>
        <dbReference type="SAM" id="SignalP"/>
    </source>
</evidence>
<evidence type="ECO:0000313" key="6">
    <source>
        <dbReference type="Proteomes" id="UP000319576"/>
    </source>
</evidence>
<feature type="coiled-coil region" evidence="2">
    <location>
        <begin position="349"/>
        <end position="394"/>
    </location>
</feature>
<dbReference type="PANTHER" id="PTHR30203">
    <property type="entry name" value="OUTER MEMBRANE CATION EFFLUX PROTEIN"/>
    <property type="match status" value="1"/>
</dbReference>
<dbReference type="Proteomes" id="UP000319576">
    <property type="component" value="Chromosome"/>
</dbReference>
<dbReference type="PANTHER" id="PTHR30203:SF24">
    <property type="entry name" value="BLR4935 PROTEIN"/>
    <property type="match status" value="1"/>
</dbReference>
<dbReference type="Pfam" id="PF02321">
    <property type="entry name" value="OEP"/>
    <property type="match status" value="2"/>
</dbReference>